<name>A0A2H5BGM9_9CAUD</name>
<proteinExistence type="predicted"/>
<evidence type="ECO:0000313" key="3">
    <source>
        <dbReference type="Proteomes" id="UP000240819"/>
    </source>
</evidence>
<feature type="region of interest" description="Disordered" evidence="1">
    <location>
        <begin position="215"/>
        <end position="234"/>
    </location>
</feature>
<reference evidence="2 3" key="1">
    <citation type="submission" date="2017-12" db="EMBL/GenBank/DDBJ databases">
        <authorList>
            <person name="Lestochi C.V."/>
            <person name="Miller K.C."/>
            <person name="Miller J.S."/>
            <person name="Stanton M.L."/>
            <person name="Broussard G.W."/>
        </authorList>
    </citation>
    <scope>NUCLEOTIDE SEQUENCE [LARGE SCALE GENOMIC DNA]</scope>
</reference>
<dbReference type="Proteomes" id="UP000240819">
    <property type="component" value="Segment"/>
</dbReference>
<keyword evidence="3" id="KW-1185">Reference proteome</keyword>
<evidence type="ECO:0000313" key="2">
    <source>
        <dbReference type="EMBL" id="AUG85145.1"/>
    </source>
</evidence>
<dbReference type="EMBL" id="MG649966">
    <property type="protein sequence ID" value="AUG85145.1"/>
    <property type="molecule type" value="Genomic_DNA"/>
</dbReference>
<gene>
    <name evidence="2" type="ORF">CETO_163</name>
</gene>
<sequence length="406" mass="44680">MLNKRMEGKLLSQELAFGITKNVPKARAVIGSINIAEIFEKSRGIISIPSNFKDYFSWANGKPSKHGFNFEARFDFWAESKKGMEGVAFITCGGRLIFPLYRDDDTVRGVDLDSGCITAQDITNLMPLFPRAVLATMTGSERAAFNDFQDHIASLCDMRTRWLEGKEKPISGGRLDPDYEGSITPAAAEAIAELEEPSLASSSWSMVGRRGMGNSPFTVKRDKRPNPWELTNTPEGNVFITKEMLEKAASTTISNETILKGKEDMTKATQVKAGMINVNKEALKQVGYLNAGRASNKLIKESIRPLLNAMFKPTFMQKIAMKLFKMENPVDVALKSGMSDLLCAQMVQAIVEIKGVDNPYVREVTQAGITQAGYELSKAIPFEEAIDKVVANLEKGAEGIVAKISK</sequence>
<evidence type="ECO:0000256" key="1">
    <source>
        <dbReference type="SAM" id="MobiDB-lite"/>
    </source>
</evidence>
<protein>
    <submittedName>
        <fullName evidence="2">Uncharacterized protein</fullName>
    </submittedName>
</protein>
<organism evidence="2 3">
    <name type="scientific">Vibrio phage Ceto</name>
    <dbReference type="NCBI Taxonomy" id="2570300"/>
    <lineage>
        <taxon>Viruses</taxon>
        <taxon>Duplodnaviria</taxon>
        <taxon>Heunggongvirae</taxon>
        <taxon>Uroviricota</taxon>
        <taxon>Caudoviricetes</taxon>
        <taxon>Demerecviridae</taxon>
        <taxon>Ermolyevavirinae</taxon>
        <taxon>Cetovirus</taxon>
        <taxon>Cetovirus ceto</taxon>
    </lineage>
</organism>
<accession>A0A2H5BGM9</accession>